<protein>
    <submittedName>
        <fullName evidence="1">Zinc finger protein</fullName>
    </submittedName>
</protein>
<reference evidence="1 2" key="1">
    <citation type="journal article" date="2021" name="Elife">
        <title>Chloroplast acquisition without the gene transfer in kleptoplastic sea slugs, Plakobranchus ocellatus.</title>
        <authorList>
            <person name="Maeda T."/>
            <person name="Takahashi S."/>
            <person name="Yoshida T."/>
            <person name="Shimamura S."/>
            <person name="Takaki Y."/>
            <person name="Nagai Y."/>
            <person name="Toyoda A."/>
            <person name="Suzuki Y."/>
            <person name="Arimoto A."/>
            <person name="Ishii H."/>
            <person name="Satoh N."/>
            <person name="Nishiyama T."/>
            <person name="Hasebe M."/>
            <person name="Maruyama T."/>
            <person name="Minagawa J."/>
            <person name="Obokata J."/>
            <person name="Shigenobu S."/>
        </authorList>
    </citation>
    <scope>NUCLEOTIDE SEQUENCE [LARGE SCALE GENOMIC DNA]</scope>
</reference>
<dbReference type="EMBL" id="BLXT01005558">
    <property type="protein sequence ID" value="GFO23927.1"/>
    <property type="molecule type" value="Genomic_DNA"/>
</dbReference>
<evidence type="ECO:0000313" key="1">
    <source>
        <dbReference type="EMBL" id="GFO23927.1"/>
    </source>
</evidence>
<organism evidence="1 2">
    <name type="scientific">Plakobranchus ocellatus</name>
    <dbReference type="NCBI Taxonomy" id="259542"/>
    <lineage>
        <taxon>Eukaryota</taxon>
        <taxon>Metazoa</taxon>
        <taxon>Spiralia</taxon>
        <taxon>Lophotrochozoa</taxon>
        <taxon>Mollusca</taxon>
        <taxon>Gastropoda</taxon>
        <taxon>Heterobranchia</taxon>
        <taxon>Euthyneura</taxon>
        <taxon>Panpulmonata</taxon>
        <taxon>Sacoglossa</taxon>
        <taxon>Placobranchoidea</taxon>
        <taxon>Plakobranchidae</taxon>
        <taxon>Plakobranchus</taxon>
    </lineage>
</organism>
<evidence type="ECO:0000313" key="2">
    <source>
        <dbReference type="Proteomes" id="UP000735302"/>
    </source>
</evidence>
<keyword evidence="2" id="KW-1185">Reference proteome</keyword>
<sequence>MKRRGEESSAWATRGSTTESNKLFMKWKGPYGVLAKIDANDYRINVNGEGKAIHGNLLKRYITRDTVNDETGGGLVSTTNLAVVEDDDEGSSCDDCDCEVLLEIDGWGSKDMVDDLSFGDGLSTRQ</sequence>
<dbReference type="Proteomes" id="UP000735302">
    <property type="component" value="Unassembled WGS sequence"/>
</dbReference>
<accession>A0AAV4BY08</accession>
<comment type="caution">
    <text evidence="1">The sequence shown here is derived from an EMBL/GenBank/DDBJ whole genome shotgun (WGS) entry which is preliminary data.</text>
</comment>
<name>A0AAV4BY08_9GAST</name>
<dbReference type="AlphaFoldDB" id="A0AAV4BY08"/>
<gene>
    <name evidence="1" type="ORF">PoB_005043200</name>
</gene>
<proteinExistence type="predicted"/>